<evidence type="ECO:0000313" key="2">
    <source>
        <dbReference type="Proteomes" id="UP000783287"/>
    </source>
</evidence>
<gene>
    <name evidence="1" type="ORF">KC909_00005</name>
</gene>
<reference evidence="1" key="1">
    <citation type="submission" date="2020-04" db="EMBL/GenBank/DDBJ databases">
        <authorList>
            <person name="Zhang T."/>
        </authorList>
    </citation>
    <scope>NUCLEOTIDE SEQUENCE</scope>
    <source>
        <strain evidence="1">HKST-UBA14</strain>
    </source>
</reference>
<accession>A0A955L4V0</accession>
<comment type="caution">
    <text evidence="1">The sequence shown here is derived from an EMBL/GenBank/DDBJ whole genome shotgun (WGS) entry which is preliminary data.</text>
</comment>
<evidence type="ECO:0000313" key="1">
    <source>
        <dbReference type="EMBL" id="MCA9382726.1"/>
    </source>
</evidence>
<organism evidence="1 2">
    <name type="scientific">Candidatus Dojkabacteria bacterium</name>
    <dbReference type="NCBI Taxonomy" id="2099670"/>
    <lineage>
        <taxon>Bacteria</taxon>
        <taxon>Candidatus Dojkabacteria</taxon>
    </lineage>
</organism>
<dbReference type="EMBL" id="JAGQLK010000001">
    <property type="protein sequence ID" value="MCA9382726.1"/>
    <property type="molecule type" value="Genomic_DNA"/>
</dbReference>
<reference evidence="1" key="2">
    <citation type="journal article" date="2021" name="Microbiome">
        <title>Successional dynamics and alternative stable states in a saline activated sludge microbial community over 9 years.</title>
        <authorList>
            <person name="Wang Y."/>
            <person name="Ye J."/>
            <person name="Ju F."/>
            <person name="Liu L."/>
            <person name="Boyd J.A."/>
            <person name="Deng Y."/>
            <person name="Parks D.H."/>
            <person name="Jiang X."/>
            <person name="Yin X."/>
            <person name="Woodcroft B.J."/>
            <person name="Tyson G.W."/>
            <person name="Hugenholtz P."/>
            <person name="Polz M.F."/>
            <person name="Zhang T."/>
        </authorList>
    </citation>
    <scope>NUCLEOTIDE SEQUENCE</scope>
    <source>
        <strain evidence="1">HKST-UBA14</strain>
    </source>
</reference>
<dbReference type="Proteomes" id="UP000783287">
    <property type="component" value="Unassembled WGS sequence"/>
</dbReference>
<sequence>YLSKSIAKREKINAYEVRLKELNKRKRTQMFINAQSKVKLVSTKVGAIVWVDAVNYIELVGRKVGDVITMHNSQFKIAGIY</sequence>
<name>A0A955L4V0_9BACT</name>
<dbReference type="AlphaFoldDB" id="A0A955L4V0"/>
<protein>
    <submittedName>
        <fullName evidence="1">Uncharacterized protein</fullName>
    </submittedName>
</protein>
<proteinExistence type="predicted"/>
<feature type="non-terminal residue" evidence="1">
    <location>
        <position position="1"/>
    </location>
</feature>